<gene>
    <name evidence="5" type="ORF">J4H91_02700</name>
</gene>
<dbReference type="Pfam" id="PF01593">
    <property type="entry name" value="Amino_oxidase"/>
    <property type="match status" value="1"/>
</dbReference>
<evidence type="ECO:0000313" key="6">
    <source>
        <dbReference type="Proteomes" id="UP000664398"/>
    </source>
</evidence>
<dbReference type="InterPro" id="IPR050281">
    <property type="entry name" value="Flavin_monoamine_oxidase"/>
</dbReference>
<dbReference type="InterPro" id="IPR002937">
    <property type="entry name" value="Amino_oxidase"/>
</dbReference>
<evidence type="ECO:0000259" key="4">
    <source>
        <dbReference type="Pfam" id="PF01593"/>
    </source>
</evidence>
<feature type="domain" description="Amine oxidase" evidence="4">
    <location>
        <begin position="13"/>
        <end position="438"/>
    </location>
</feature>
<dbReference type="PANTHER" id="PTHR10742">
    <property type="entry name" value="FLAVIN MONOAMINE OXIDASE"/>
    <property type="match status" value="1"/>
</dbReference>
<dbReference type="PRINTS" id="PR00757">
    <property type="entry name" value="AMINEOXDASEF"/>
</dbReference>
<dbReference type="Gene3D" id="3.50.50.60">
    <property type="entry name" value="FAD/NAD(P)-binding domain"/>
    <property type="match status" value="1"/>
</dbReference>
<reference evidence="5" key="1">
    <citation type="submission" date="2021-03" db="EMBL/GenBank/DDBJ databases">
        <title>Leucobacter chromiisoli sp. nov., isolated from chromium-containing soil of chemical plant.</title>
        <authorList>
            <person name="Xu Z."/>
        </authorList>
    </citation>
    <scope>NUCLEOTIDE SEQUENCE</scope>
    <source>
        <strain evidence="5">A2</strain>
    </source>
</reference>
<dbReference type="SUPFAM" id="SSF54373">
    <property type="entry name" value="FAD-linked reductases, C-terminal domain"/>
    <property type="match status" value="1"/>
</dbReference>
<dbReference type="Proteomes" id="UP000664398">
    <property type="component" value="Unassembled WGS sequence"/>
</dbReference>
<dbReference type="Gene3D" id="3.90.660.10">
    <property type="match status" value="1"/>
</dbReference>
<proteinExistence type="predicted"/>
<keyword evidence="6" id="KW-1185">Reference proteome</keyword>
<evidence type="ECO:0000313" key="5">
    <source>
        <dbReference type="EMBL" id="MBO1804229.1"/>
    </source>
</evidence>
<sequence>MDRFDALVVGAGVSGLTVARLLAQAGLRVAVLEARDRVGGRVRTEREGGRITDIGASWIHGIDDSPLFETATALGMPVHEFTMGSYQAGGRPVAYYGPEGVRLADTDAERFIADIAEADAQLSRTIAEAEPGSSYADAAALAVGAVAERGGWEASRAERVVEYLHHRSEEQYGVDASLLDAHGLDDDAVEGDEVVFPEGYDRLATSLADGLDVRLEHPVSRVRWSDAGVEVETSRGSLAAARAVVTVPVGVMQAGSLAFEPPLPDPVAGALAGLRMNAFEKIFLRFPERFWDEGVYAIRRQGAAGAWWHSWYDLTELHGEPTLLTFAAGECAKQIRDWSDERIAASVMDGLRGIYGDGIPGPSHARITRWQDDEWSRGAYAYMTVGSAPEDHDRIAEPIGSGPGGPVLHLAGEASWTDDPATVSAALLSGHRAAERVLGRPIALAGLTGPLPPAD</sequence>
<dbReference type="AlphaFoldDB" id="A0A939LT35"/>
<dbReference type="SUPFAM" id="SSF51905">
    <property type="entry name" value="FAD/NAD(P)-binding domain"/>
    <property type="match status" value="1"/>
</dbReference>
<evidence type="ECO:0000256" key="1">
    <source>
        <dbReference type="ARBA" id="ARBA00001974"/>
    </source>
</evidence>
<feature type="binding site" evidence="3">
    <location>
        <position position="14"/>
    </location>
    <ligand>
        <name>FAD</name>
        <dbReference type="ChEBI" id="CHEBI:57692"/>
    </ligand>
</feature>
<feature type="binding site" evidence="3">
    <location>
        <begin position="33"/>
        <end position="34"/>
    </location>
    <ligand>
        <name>FAD</name>
        <dbReference type="ChEBI" id="CHEBI:57692"/>
    </ligand>
</feature>
<comment type="caution">
    <text evidence="5">The sequence shown here is derived from an EMBL/GenBank/DDBJ whole genome shotgun (WGS) entry which is preliminary data.</text>
</comment>
<organism evidence="5 6">
    <name type="scientific">Leucobacter ruminantium</name>
    <dbReference type="NCBI Taxonomy" id="1289170"/>
    <lineage>
        <taxon>Bacteria</taxon>
        <taxon>Bacillati</taxon>
        <taxon>Actinomycetota</taxon>
        <taxon>Actinomycetes</taxon>
        <taxon>Micrococcales</taxon>
        <taxon>Microbacteriaceae</taxon>
        <taxon>Leucobacter</taxon>
    </lineage>
</organism>
<protein>
    <submittedName>
        <fullName evidence="5">FAD-dependent oxidoreductase</fullName>
    </submittedName>
</protein>
<feature type="binding site" evidence="3">
    <location>
        <position position="219"/>
    </location>
    <ligand>
        <name>FAD</name>
        <dbReference type="ChEBI" id="CHEBI:57692"/>
    </ligand>
</feature>
<accession>A0A939LT35</accession>
<comment type="cofactor">
    <cofactor evidence="1">
        <name>FAD</name>
        <dbReference type="ChEBI" id="CHEBI:57692"/>
    </cofactor>
</comment>
<dbReference type="PANTHER" id="PTHR10742:SF410">
    <property type="entry name" value="LYSINE-SPECIFIC HISTONE DEMETHYLASE 2"/>
    <property type="match status" value="1"/>
</dbReference>
<evidence type="ECO:0000256" key="2">
    <source>
        <dbReference type="ARBA" id="ARBA00023002"/>
    </source>
</evidence>
<dbReference type="InterPro" id="IPR001613">
    <property type="entry name" value="Flavin_amine_oxidase"/>
</dbReference>
<name>A0A939LT35_9MICO</name>
<feature type="binding site" evidence="3">
    <location>
        <position position="326"/>
    </location>
    <ligand>
        <name>substrate</name>
    </ligand>
</feature>
<evidence type="ECO:0000256" key="3">
    <source>
        <dbReference type="PIRSR" id="PIRSR601613-1"/>
    </source>
</evidence>
<dbReference type="InterPro" id="IPR036188">
    <property type="entry name" value="FAD/NAD-bd_sf"/>
</dbReference>
<dbReference type="GO" id="GO:0016491">
    <property type="term" value="F:oxidoreductase activity"/>
    <property type="evidence" value="ECO:0007669"/>
    <property type="project" value="UniProtKB-KW"/>
</dbReference>
<keyword evidence="2" id="KW-0560">Oxidoreductase</keyword>
<dbReference type="EMBL" id="JAGDYL010000004">
    <property type="protein sequence ID" value="MBO1804229.1"/>
    <property type="molecule type" value="Genomic_DNA"/>
</dbReference>